<name>A0ABV7HNS9_9GAMM</name>
<dbReference type="Pfam" id="PF09523">
    <property type="entry name" value="DUF2390"/>
    <property type="match status" value="1"/>
</dbReference>
<dbReference type="Proteomes" id="UP001595548">
    <property type="component" value="Unassembled WGS sequence"/>
</dbReference>
<sequence length="162" mass="18338">MTDILPGPLWDFALELYQQPDIEVQCLQLQDEYGVRIPILLFLCWLDISGKRVEPSTLANVLKETAEWYEQVVVPLRGARRWIKSQAPLDESQSQCRGQIKAAELAAERWEIQQLAELSKGWPVERAAPLLPRVQNYLAAREVPPSVLQRTLVLLQGALAPA</sequence>
<evidence type="ECO:0000313" key="2">
    <source>
        <dbReference type="Proteomes" id="UP001595548"/>
    </source>
</evidence>
<accession>A0ABV7HNS9</accession>
<gene>
    <name evidence="1" type="ORF">ACFOEB_03490</name>
</gene>
<dbReference type="InterPro" id="IPR012659">
    <property type="entry name" value="CHP02444"/>
</dbReference>
<reference evidence="2" key="1">
    <citation type="journal article" date="2019" name="Int. J. Syst. Evol. Microbiol.">
        <title>The Global Catalogue of Microorganisms (GCM) 10K type strain sequencing project: providing services to taxonomists for standard genome sequencing and annotation.</title>
        <authorList>
            <consortium name="The Broad Institute Genomics Platform"/>
            <consortium name="The Broad Institute Genome Sequencing Center for Infectious Disease"/>
            <person name="Wu L."/>
            <person name="Ma J."/>
        </authorList>
    </citation>
    <scope>NUCLEOTIDE SEQUENCE [LARGE SCALE GENOMIC DNA]</scope>
    <source>
        <strain evidence="2">KCTC 52141</strain>
    </source>
</reference>
<dbReference type="EMBL" id="JBHRTL010000004">
    <property type="protein sequence ID" value="MFC3154253.1"/>
    <property type="molecule type" value="Genomic_DNA"/>
</dbReference>
<protein>
    <submittedName>
        <fullName evidence="1">TIGR02444 family protein</fullName>
    </submittedName>
</protein>
<proteinExistence type="predicted"/>
<keyword evidence="2" id="KW-1185">Reference proteome</keyword>
<evidence type="ECO:0000313" key="1">
    <source>
        <dbReference type="EMBL" id="MFC3154253.1"/>
    </source>
</evidence>
<dbReference type="RefSeq" id="WP_382414410.1">
    <property type="nucleotide sequence ID" value="NZ_AP031500.1"/>
</dbReference>
<organism evidence="1 2">
    <name type="scientific">Gilvimarinus japonicus</name>
    <dbReference type="NCBI Taxonomy" id="1796469"/>
    <lineage>
        <taxon>Bacteria</taxon>
        <taxon>Pseudomonadati</taxon>
        <taxon>Pseudomonadota</taxon>
        <taxon>Gammaproteobacteria</taxon>
        <taxon>Cellvibrionales</taxon>
        <taxon>Cellvibrionaceae</taxon>
        <taxon>Gilvimarinus</taxon>
    </lineage>
</organism>
<dbReference type="NCBIfam" id="TIGR02444">
    <property type="entry name" value="TIGR02444 family protein"/>
    <property type="match status" value="1"/>
</dbReference>
<comment type="caution">
    <text evidence="1">The sequence shown here is derived from an EMBL/GenBank/DDBJ whole genome shotgun (WGS) entry which is preliminary data.</text>
</comment>